<dbReference type="Gene3D" id="3.20.20.140">
    <property type="entry name" value="Metal-dependent hydrolases"/>
    <property type="match status" value="1"/>
</dbReference>
<dbReference type="EMBL" id="CAXLJM020000006">
    <property type="protein sequence ID" value="CAL8071756.1"/>
    <property type="molecule type" value="Genomic_DNA"/>
</dbReference>
<evidence type="ECO:0000313" key="10">
    <source>
        <dbReference type="EMBL" id="CAL8071756.1"/>
    </source>
</evidence>
<dbReference type="Proteomes" id="UP001642540">
    <property type="component" value="Unassembled WGS sequence"/>
</dbReference>
<dbReference type="NCBIfam" id="TIGR01430">
    <property type="entry name" value="aden_deam"/>
    <property type="match status" value="1"/>
</dbReference>
<dbReference type="InterPro" id="IPR006330">
    <property type="entry name" value="Ado/ade_deaminase"/>
</dbReference>
<evidence type="ECO:0000313" key="11">
    <source>
        <dbReference type="Proteomes" id="UP001642540"/>
    </source>
</evidence>
<dbReference type="PANTHER" id="PTHR11409">
    <property type="entry name" value="ADENOSINE DEAMINASE"/>
    <property type="match status" value="1"/>
</dbReference>
<dbReference type="EC" id="3.5.4.4" evidence="4"/>
<protein>
    <recommendedName>
        <fullName evidence="5">Adenosine deaminase</fullName>
        <ecNumber evidence="4">3.5.4.4</ecNumber>
    </recommendedName>
</protein>
<evidence type="ECO:0000256" key="2">
    <source>
        <dbReference type="ARBA" id="ARBA00004296"/>
    </source>
</evidence>
<comment type="subcellular location">
    <subcellularLocation>
        <location evidence="2">Cell membrane</location>
        <topology evidence="2">Peripheral membrane protein</topology>
        <orientation evidence="2">Extracellular side</orientation>
    </subcellularLocation>
</comment>
<evidence type="ECO:0000256" key="5">
    <source>
        <dbReference type="ARBA" id="ARBA00018099"/>
    </source>
</evidence>
<comment type="cofactor">
    <cofactor evidence="1">
        <name>Zn(2+)</name>
        <dbReference type="ChEBI" id="CHEBI:29105"/>
    </cofactor>
</comment>
<keyword evidence="8" id="KW-0862">Zinc</keyword>
<evidence type="ECO:0000256" key="4">
    <source>
        <dbReference type="ARBA" id="ARBA00012784"/>
    </source>
</evidence>
<evidence type="ECO:0000256" key="8">
    <source>
        <dbReference type="ARBA" id="ARBA00022833"/>
    </source>
</evidence>
<dbReference type="PANTHER" id="PTHR11409:SF43">
    <property type="entry name" value="ADENOSINE DEAMINASE"/>
    <property type="match status" value="1"/>
</dbReference>
<dbReference type="PROSITE" id="PS00485">
    <property type="entry name" value="A_DEAMINASE"/>
    <property type="match status" value="1"/>
</dbReference>
<keyword evidence="11" id="KW-1185">Reference proteome</keyword>
<dbReference type="InterPro" id="IPR001365">
    <property type="entry name" value="A_deaminase_dom"/>
</dbReference>
<organism evidence="10 11">
    <name type="scientific">Orchesella dallaii</name>
    <dbReference type="NCBI Taxonomy" id="48710"/>
    <lineage>
        <taxon>Eukaryota</taxon>
        <taxon>Metazoa</taxon>
        <taxon>Ecdysozoa</taxon>
        <taxon>Arthropoda</taxon>
        <taxon>Hexapoda</taxon>
        <taxon>Collembola</taxon>
        <taxon>Entomobryomorpha</taxon>
        <taxon>Entomobryoidea</taxon>
        <taxon>Orchesellidae</taxon>
        <taxon>Orchesellinae</taxon>
        <taxon>Orchesella</taxon>
    </lineage>
</organism>
<accession>A0ABP1PS54</accession>
<keyword evidence="6" id="KW-0479">Metal-binding</keyword>
<reference evidence="10 11" key="1">
    <citation type="submission" date="2024-08" db="EMBL/GenBank/DDBJ databases">
        <authorList>
            <person name="Cucini C."/>
            <person name="Frati F."/>
        </authorList>
    </citation>
    <scope>NUCLEOTIDE SEQUENCE [LARGE SCALE GENOMIC DNA]</scope>
</reference>
<dbReference type="InterPro" id="IPR006650">
    <property type="entry name" value="A/AMP_deam_AS"/>
</dbReference>
<dbReference type="InterPro" id="IPR032466">
    <property type="entry name" value="Metal_Hydrolase"/>
</dbReference>
<feature type="domain" description="Adenosine deaminase" evidence="9">
    <location>
        <begin position="23"/>
        <end position="370"/>
    </location>
</feature>
<evidence type="ECO:0000259" key="9">
    <source>
        <dbReference type="Pfam" id="PF00962"/>
    </source>
</evidence>
<sequence length="376" mass="41994">MLGPSRTPGITDHVHPKSRPLTRVELHVHLDGSLRAETIWELSVAKKLKLPGRGTFQDLQEYLVLKKPEDLGSFLARFGVILASVKGDLKALERIAYEFVEDSATAGIAYSEARFCPHLCIPDDVVQRQIKEGNSEETKTWTWNVTDALIKGLTRGEKDFGTKVNLVATVIRGFSTLWYEETIELVADTSFHHGRIIAIDIAAIASTADEKHMLEKEAVDIFDQAAKLGIRRTVHAGESGPAAQVEYALDTLHAERIGHGYRIHNDKKVYDRVKTSQVHLECCPWSSLLTGSISPFEIPHPIVKFFEDGFNVSINTDDPTVTGTTIDDEYRLLRKWGLCDAHFVRGNFNAARSSFLPENEKADLIQRIGKAYGFVV</sequence>
<keyword evidence="7" id="KW-0378">Hydrolase</keyword>
<name>A0ABP1PS54_9HEXA</name>
<proteinExistence type="inferred from homology"/>
<comment type="caution">
    <text evidence="10">The sequence shown here is derived from an EMBL/GenBank/DDBJ whole genome shotgun (WGS) entry which is preliminary data.</text>
</comment>
<evidence type="ECO:0000256" key="3">
    <source>
        <dbReference type="ARBA" id="ARBA00006676"/>
    </source>
</evidence>
<evidence type="ECO:0000256" key="6">
    <source>
        <dbReference type="ARBA" id="ARBA00022723"/>
    </source>
</evidence>
<evidence type="ECO:0000256" key="1">
    <source>
        <dbReference type="ARBA" id="ARBA00001947"/>
    </source>
</evidence>
<comment type="similarity">
    <text evidence="3">Belongs to the metallo-dependent hydrolases superfamily. Adenosine and AMP deaminases family.</text>
</comment>
<dbReference type="SUPFAM" id="SSF51556">
    <property type="entry name" value="Metallo-dependent hydrolases"/>
    <property type="match status" value="1"/>
</dbReference>
<evidence type="ECO:0000256" key="7">
    <source>
        <dbReference type="ARBA" id="ARBA00022801"/>
    </source>
</evidence>
<gene>
    <name evidence="10" type="ORF">ODALV1_LOCUS1864</name>
</gene>
<dbReference type="Pfam" id="PF00962">
    <property type="entry name" value="A_deaminase"/>
    <property type="match status" value="1"/>
</dbReference>